<gene>
    <name evidence="3" type="ORF">JKP88DRAFT_287762</name>
</gene>
<feature type="region of interest" description="Disordered" evidence="1">
    <location>
        <begin position="399"/>
        <end position="438"/>
    </location>
</feature>
<feature type="compositionally biased region" description="Acidic residues" evidence="1">
    <location>
        <begin position="50"/>
        <end position="70"/>
    </location>
</feature>
<comment type="caution">
    <text evidence="3">The sequence shown here is derived from an EMBL/GenBank/DDBJ whole genome shotgun (WGS) entry which is preliminary data.</text>
</comment>
<sequence length="833" mass="87315">MGELYSSSSDSDDQANRQLNSQPGVATPTFHSAPTTPVAVTAPRQVGEFGGEEEGQGEEGGDEGLEEEEGTAGSEFIFAYGMYGIKRIRAASIGSLPASSVDDPSPFVPPSQYIARLDASKGLGINLQITGVKVRVGGFAPAANGAMSAAQLSGIISVGDVLLGVNGRDLTLMRFNDILGVLRALPRIKEGTVTLRFAYGQEEQLLLEAEQEPGHLRAARSQSPPQLPPPRRSQRTPHQAGRTAARVASTRYGTGEQWSSDAVRDRLTDIAQDLRTLNAMVDAANTSSTSSEDTMEGLIAAVLGLQESPSAGQEGPYWQVEMEASMNQRGVEEHPSSSAWEDSDEDDDEPFADVLHEAVPLDLQADRDEDSDTAAYDAVTAAEGLIAAAKGIAAELRANPLSPESAEPGDRKGLKGGRGDRKGSKQHRGPLPPLPPLDLTYSAPLLEAWLETFTPEAAPAKSPRRAKRGPTGGLGSDSEDEAAEERAVLTRVTSELVTAYFQLRTAYGFLRRAYGAAEQGRSSSGGNGSDDGASHGGYVAFRMDWFGGNAGVSTPPLQWDEADAMSFSARYAQHLHPDTVAAAACAREMSGLLGQVLSSVVQDPAAKHLDGEVLAAVEKHQSAGLEPDDSTPQAKGSNSLPLLCVCLRSLSRLFQWHAPSAAAAAVAHFPNVRPWAVWQAIYGGARNLARRQADEAGTVTMLRAALDAAEAAAAAALRSGDSELLTAALHALWEVDRCLTATPAAMNDSHGAVGSGDGGARSSSGDVRHHGGETDGYFVTALARLVEADKDVSAVAAALPAAIGAAATLEVVSAVPAMQQGVSNTFLFDLSDR</sequence>
<feature type="region of interest" description="Disordered" evidence="1">
    <location>
        <begin position="1"/>
        <end position="70"/>
    </location>
</feature>
<feature type="domain" description="PDZ" evidence="2">
    <location>
        <begin position="121"/>
        <end position="201"/>
    </location>
</feature>
<feature type="region of interest" description="Disordered" evidence="1">
    <location>
        <begin position="749"/>
        <end position="769"/>
    </location>
</feature>
<protein>
    <recommendedName>
        <fullName evidence="2">PDZ domain-containing protein</fullName>
    </recommendedName>
</protein>
<keyword evidence="4" id="KW-1185">Reference proteome</keyword>
<dbReference type="AlphaFoldDB" id="A0A835Z5M4"/>
<evidence type="ECO:0000313" key="4">
    <source>
        <dbReference type="Proteomes" id="UP000664859"/>
    </source>
</evidence>
<dbReference type="EMBL" id="JAFCMP010000078">
    <property type="protein sequence ID" value="KAG5188072.1"/>
    <property type="molecule type" value="Genomic_DNA"/>
</dbReference>
<organism evidence="3 4">
    <name type="scientific">Tribonema minus</name>
    <dbReference type="NCBI Taxonomy" id="303371"/>
    <lineage>
        <taxon>Eukaryota</taxon>
        <taxon>Sar</taxon>
        <taxon>Stramenopiles</taxon>
        <taxon>Ochrophyta</taxon>
        <taxon>PX clade</taxon>
        <taxon>Xanthophyceae</taxon>
        <taxon>Tribonematales</taxon>
        <taxon>Tribonemataceae</taxon>
        <taxon>Tribonema</taxon>
    </lineage>
</organism>
<proteinExistence type="predicted"/>
<dbReference type="InterPro" id="IPR036034">
    <property type="entry name" value="PDZ_sf"/>
</dbReference>
<dbReference type="Proteomes" id="UP000664859">
    <property type="component" value="Unassembled WGS sequence"/>
</dbReference>
<feature type="region of interest" description="Disordered" evidence="1">
    <location>
        <begin position="327"/>
        <end position="349"/>
    </location>
</feature>
<feature type="compositionally biased region" description="Polar residues" evidence="1">
    <location>
        <begin position="16"/>
        <end position="35"/>
    </location>
</feature>
<evidence type="ECO:0000259" key="2">
    <source>
        <dbReference type="SMART" id="SM00228"/>
    </source>
</evidence>
<evidence type="ECO:0000256" key="1">
    <source>
        <dbReference type="SAM" id="MobiDB-lite"/>
    </source>
</evidence>
<feature type="region of interest" description="Disordered" evidence="1">
    <location>
        <begin position="456"/>
        <end position="486"/>
    </location>
</feature>
<feature type="compositionally biased region" description="Basic and acidic residues" evidence="1">
    <location>
        <begin position="408"/>
        <end position="423"/>
    </location>
</feature>
<feature type="region of interest" description="Disordered" evidence="1">
    <location>
        <begin position="213"/>
        <end position="257"/>
    </location>
</feature>
<name>A0A835Z5M4_9STRA</name>
<reference evidence="3" key="1">
    <citation type="submission" date="2021-02" db="EMBL/GenBank/DDBJ databases">
        <title>First Annotated Genome of the Yellow-green Alga Tribonema minus.</title>
        <authorList>
            <person name="Mahan K.M."/>
        </authorList>
    </citation>
    <scope>NUCLEOTIDE SEQUENCE</scope>
    <source>
        <strain evidence="3">UTEX B ZZ1240</strain>
    </source>
</reference>
<accession>A0A835Z5M4</accession>
<dbReference type="Gene3D" id="2.30.42.10">
    <property type="match status" value="1"/>
</dbReference>
<evidence type="ECO:0000313" key="3">
    <source>
        <dbReference type="EMBL" id="KAG5188072.1"/>
    </source>
</evidence>
<dbReference type="SUPFAM" id="SSF50156">
    <property type="entry name" value="PDZ domain-like"/>
    <property type="match status" value="1"/>
</dbReference>
<dbReference type="SMART" id="SM00228">
    <property type="entry name" value="PDZ"/>
    <property type="match status" value="1"/>
</dbReference>
<dbReference type="InterPro" id="IPR001478">
    <property type="entry name" value="PDZ"/>
</dbReference>